<dbReference type="EMBL" id="FOGU01000001">
    <property type="protein sequence ID" value="SER58434.1"/>
    <property type="molecule type" value="Genomic_DNA"/>
</dbReference>
<organism evidence="1 2">
    <name type="scientific">Tranquillimonas rosea</name>
    <dbReference type="NCBI Taxonomy" id="641238"/>
    <lineage>
        <taxon>Bacteria</taxon>
        <taxon>Pseudomonadati</taxon>
        <taxon>Pseudomonadota</taxon>
        <taxon>Alphaproteobacteria</taxon>
        <taxon>Rhodobacterales</taxon>
        <taxon>Roseobacteraceae</taxon>
        <taxon>Tranquillimonas</taxon>
    </lineage>
</organism>
<reference evidence="1 2" key="1">
    <citation type="submission" date="2016-10" db="EMBL/GenBank/DDBJ databases">
        <authorList>
            <person name="de Groot N.N."/>
        </authorList>
    </citation>
    <scope>NUCLEOTIDE SEQUENCE [LARGE SCALE GENOMIC DNA]</scope>
    <source>
        <strain evidence="1 2">DSM 23042</strain>
    </source>
</reference>
<dbReference type="RefSeq" id="WP_092688003.1">
    <property type="nucleotide sequence ID" value="NZ_CBDDGO010000004.1"/>
</dbReference>
<gene>
    <name evidence="1" type="ORF">SAMN04490244_101579</name>
</gene>
<evidence type="ECO:0000313" key="2">
    <source>
        <dbReference type="Proteomes" id="UP000198885"/>
    </source>
</evidence>
<keyword evidence="2" id="KW-1185">Reference proteome</keyword>
<protein>
    <submittedName>
        <fullName evidence="1">Uncharacterized protein</fullName>
    </submittedName>
</protein>
<evidence type="ECO:0000313" key="1">
    <source>
        <dbReference type="EMBL" id="SER58434.1"/>
    </source>
</evidence>
<name>A0A1H9QD86_9RHOB</name>
<dbReference type="STRING" id="641238.SAMN04490244_101579"/>
<dbReference type="OrthoDB" id="7644647at2"/>
<sequence length="186" mass="20354">MSVLGHNGGPAFGTGRGWQRYAWRHARRQLLPRLPIEIVRRRVRRARELGLDYDTYATVQATTGRDIVAFLFSTNALGLALRDRPAPGRTEKLRAIEGAERRLLANPPRRPDSVVSPLGDPVFAGPGPWDSWSETRTRLRAALASGAIPSDAVVLVGDTGVERGWCAVAGLAGYVPAERYFNDAPE</sequence>
<dbReference type="Proteomes" id="UP000198885">
    <property type="component" value="Unassembled WGS sequence"/>
</dbReference>
<accession>A0A1H9QD86</accession>
<proteinExistence type="predicted"/>
<dbReference type="AlphaFoldDB" id="A0A1H9QD86"/>